<dbReference type="Proteomes" id="UP000799437">
    <property type="component" value="Unassembled WGS sequence"/>
</dbReference>
<sequence>MLIRSVSALMTLGSIAAANPFPASYSLTTRQDNEGCNDNSTRYTSTSAGSVCLYRPSDCTATTLVESGDTCNSIADRFNNFTLSVFRYWNPDIGQTCFGLRAYTPVCIGTPWYTFTPPVQSPDGTIVGTTDLNPTQLPVPVMPSIVEECNRYFLAGSGQRVDAIAPAAGVSVEDILSWNPTLDKENPVTWAGYWLCVGVSA</sequence>
<dbReference type="GO" id="GO:0008061">
    <property type="term" value="F:chitin binding"/>
    <property type="evidence" value="ECO:0007669"/>
    <property type="project" value="UniProtKB-KW"/>
</dbReference>
<dbReference type="SUPFAM" id="SSF54106">
    <property type="entry name" value="LysM domain"/>
    <property type="match status" value="1"/>
</dbReference>
<evidence type="ECO:0000256" key="2">
    <source>
        <dbReference type="ARBA" id="ARBA00023026"/>
    </source>
</evidence>
<evidence type="ECO:0000313" key="5">
    <source>
        <dbReference type="EMBL" id="KAF2755988.1"/>
    </source>
</evidence>
<dbReference type="OrthoDB" id="2281372at2759"/>
<dbReference type="InterPro" id="IPR018392">
    <property type="entry name" value="LysM"/>
</dbReference>
<dbReference type="RefSeq" id="XP_033598439.1">
    <property type="nucleotide sequence ID" value="XM_033744365.1"/>
</dbReference>
<gene>
    <name evidence="5" type="ORF">EJ05DRAFT_478036</name>
</gene>
<dbReference type="PANTHER" id="PTHR34997">
    <property type="entry name" value="AM15"/>
    <property type="match status" value="1"/>
</dbReference>
<dbReference type="PANTHER" id="PTHR34997:SF1">
    <property type="entry name" value="PEPTIDOGLYCAN-BINDING LYSIN DOMAIN"/>
    <property type="match status" value="1"/>
</dbReference>
<dbReference type="PROSITE" id="PS51782">
    <property type="entry name" value="LYSM"/>
    <property type="match status" value="2"/>
</dbReference>
<dbReference type="InterPro" id="IPR036779">
    <property type="entry name" value="LysM_dom_sf"/>
</dbReference>
<keyword evidence="6" id="KW-1185">Reference proteome</keyword>
<evidence type="ECO:0000313" key="6">
    <source>
        <dbReference type="Proteomes" id="UP000799437"/>
    </source>
</evidence>
<evidence type="ECO:0000256" key="3">
    <source>
        <dbReference type="SAM" id="SignalP"/>
    </source>
</evidence>
<dbReference type="AlphaFoldDB" id="A0A6A6VZ90"/>
<reference evidence="5" key="1">
    <citation type="journal article" date="2020" name="Stud. Mycol.">
        <title>101 Dothideomycetes genomes: a test case for predicting lifestyles and emergence of pathogens.</title>
        <authorList>
            <person name="Haridas S."/>
            <person name="Albert R."/>
            <person name="Binder M."/>
            <person name="Bloem J."/>
            <person name="Labutti K."/>
            <person name="Salamov A."/>
            <person name="Andreopoulos B."/>
            <person name="Baker S."/>
            <person name="Barry K."/>
            <person name="Bills G."/>
            <person name="Bluhm B."/>
            <person name="Cannon C."/>
            <person name="Castanera R."/>
            <person name="Culley D."/>
            <person name="Daum C."/>
            <person name="Ezra D."/>
            <person name="Gonzalez J."/>
            <person name="Henrissat B."/>
            <person name="Kuo A."/>
            <person name="Liang C."/>
            <person name="Lipzen A."/>
            <person name="Lutzoni F."/>
            <person name="Magnuson J."/>
            <person name="Mondo S."/>
            <person name="Nolan M."/>
            <person name="Ohm R."/>
            <person name="Pangilinan J."/>
            <person name="Park H.-J."/>
            <person name="Ramirez L."/>
            <person name="Alfaro M."/>
            <person name="Sun H."/>
            <person name="Tritt A."/>
            <person name="Yoshinaga Y."/>
            <person name="Zwiers L.-H."/>
            <person name="Turgeon B."/>
            <person name="Goodwin S."/>
            <person name="Spatafora J."/>
            <person name="Crous P."/>
            <person name="Grigoriev I."/>
        </authorList>
    </citation>
    <scope>NUCLEOTIDE SEQUENCE</scope>
    <source>
        <strain evidence="5">CBS 121739</strain>
    </source>
</reference>
<keyword evidence="2" id="KW-0843">Virulence</keyword>
<keyword evidence="1" id="KW-0147">Chitin-binding</keyword>
<organism evidence="5 6">
    <name type="scientific">Pseudovirgaria hyperparasitica</name>
    <dbReference type="NCBI Taxonomy" id="470096"/>
    <lineage>
        <taxon>Eukaryota</taxon>
        <taxon>Fungi</taxon>
        <taxon>Dikarya</taxon>
        <taxon>Ascomycota</taxon>
        <taxon>Pezizomycotina</taxon>
        <taxon>Dothideomycetes</taxon>
        <taxon>Dothideomycetes incertae sedis</taxon>
        <taxon>Acrospermales</taxon>
        <taxon>Acrospermaceae</taxon>
        <taxon>Pseudovirgaria</taxon>
    </lineage>
</organism>
<keyword evidence="3" id="KW-0732">Signal</keyword>
<dbReference type="Pfam" id="PF01476">
    <property type="entry name" value="LysM"/>
    <property type="match status" value="1"/>
</dbReference>
<dbReference type="CDD" id="cd00118">
    <property type="entry name" value="LysM"/>
    <property type="match status" value="1"/>
</dbReference>
<accession>A0A6A6VZ90</accession>
<feature type="signal peptide" evidence="3">
    <location>
        <begin position="1"/>
        <end position="17"/>
    </location>
</feature>
<dbReference type="GeneID" id="54485419"/>
<evidence type="ECO:0000259" key="4">
    <source>
        <dbReference type="PROSITE" id="PS51782"/>
    </source>
</evidence>
<protein>
    <recommendedName>
        <fullName evidence="4">LysM domain-containing protein</fullName>
    </recommendedName>
</protein>
<dbReference type="Gene3D" id="3.10.350.10">
    <property type="entry name" value="LysM domain"/>
    <property type="match status" value="2"/>
</dbReference>
<evidence type="ECO:0000256" key="1">
    <source>
        <dbReference type="ARBA" id="ARBA00022669"/>
    </source>
</evidence>
<feature type="domain" description="LysM" evidence="4">
    <location>
        <begin position="151"/>
        <end position="197"/>
    </location>
</feature>
<dbReference type="InterPro" id="IPR052210">
    <property type="entry name" value="LysM1-like"/>
</dbReference>
<feature type="domain" description="LysM" evidence="4">
    <location>
        <begin position="61"/>
        <end position="108"/>
    </location>
</feature>
<feature type="chain" id="PRO_5025417839" description="LysM domain-containing protein" evidence="3">
    <location>
        <begin position="18"/>
        <end position="201"/>
    </location>
</feature>
<dbReference type="EMBL" id="ML996576">
    <property type="protein sequence ID" value="KAF2755988.1"/>
    <property type="molecule type" value="Genomic_DNA"/>
</dbReference>
<proteinExistence type="predicted"/>
<name>A0A6A6VZ90_9PEZI</name>